<dbReference type="Gene3D" id="3.40.50.2000">
    <property type="entry name" value="Glycogen Phosphorylase B"/>
    <property type="match status" value="2"/>
</dbReference>
<dbReference type="EMBL" id="AP019697">
    <property type="protein sequence ID" value="BBK25689.1"/>
    <property type="molecule type" value="Genomic_DNA"/>
</dbReference>
<dbReference type="KEGG" id="dho:Dia5BBH33_16240"/>
<evidence type="ECO:0000256" key="1">
    <source>
        <dbReference type="ARBA" id="ARBA00023235"/>
    </source>
</evidence>
<keyword evidence="8" id="KW-1185">Reference proteome</keyword>
<dbReference type="PANTHER" id="PTHR43174:SF2">
    <property type="entry name" value="UDP-N-ACETYLGLUCOSAMINE 2-EPIMERASE"/>
    <property type="match status" value="1"/>
</dbReference>
<evidence type="ECO:0000313" key="8">
    <source>
        <dbReference type="Proteomes" id="UP000320585"/>
    </source>
</evidence>
<dbReference type="FunFam" id="3.40.50.2000:FF:000043">
    <property type="entry name" value="UDP-N-acetylglucosamine 2-epimerase"/>
    <property type="match status" value="1"/>
</dbReference>
<evidence type="ECO:0000256" key="3">
    <source>
        <dbReference type="ARBA" id="ARBA00038858"/>
    </source>
</evidence>
<protein>
    <recommendedName>
        <fullName evidence="3">UDP-N-acetylglucosamine 2-epimerase (non-hydrolyzing)</fullName>
        <ecNumber evidence="3">5.1.3.14</ecNumber>
    </recommendedName>
    <alternativeName>
        <fullName evidence="4">UDP-GlcNAc-2-epimerase</fullName>
    </alternativeName>
</protein>
<evidence type="ECO:0000313" key="7">
    <source>
        <dbReference type="EMBL" id="BBK25689.1"/>
    </source>
</evidence>
<evidence type="ECO:0000256" key="4">
    <source>
        <dbReference type="ARBA" id="ARBA00079400"/>
    </source>
</evidence>
<dbReference type="InterPro" id="IPR003331">
    <property type="entry name" value="UDP_GlcNAc_Epimerase_2_dom"/>
</dbReference>
<dbReference type="Pfam" id="PF02350">
    <property type="entry name" value="Epimerase_2"/>
    <property type="match status" value="1"/>
</dbReference>
<dbReference type="Proteomes" id="UP000320585">
    <property type="component" value="Chromosome"/>
</dbReference>
<dbReference type="GO" id="GO:0008761">
    <property type="term" value="F:UDP-N-acetylglucosamine 2-epimerase activity"/>
    <property type="evidence" value="ECO:0007669"/>
    <property type="project" value="UniProtKB-EC"/>
</dbReference>
<dbReference type="GeneID" id="92716843"/>
<dbReference type="PANTHER" id="PTHR43174">
    <property type="entry name" value="UDP-N-ACETYLGLUCOSAMINE 2-EPIMERASE"/>
    <property type="match status" value="1"/>
</dbReference>
<dbReference type="EC" id="5.1.3.14" evidence="3"/>
<proteinExistence type="inferred from homology"/>
<accession>A0A8D5A583</accession>
<evidence type="ECO:0000256" key="2">
    <source>
        <dbReference type="ARBA" id="ARBA00038209"/>
    </source>
</evidence>
<reference evidence="8" key="1">
    <citation type="submission" date="2019-05" db="EMBL/GenBank/DDBJ databases">
        <title>Complete genome sequencing of Dialister sp. strain 5BBH33.</title>
        <authorList>
            <person name="Sakamoto M."/>
            <person name="Murakami T."/>
            <person name="Mori H."/>
        </authorList>
    </citation>
    <scope>NUCLEOTIDE SEQUENCE [LARGE SCALE GENOMIC DNA]</scope>
    <source>
        <strain evidence="8">5BBH33</strain>
    </source>
</reference>
<gene>
    <name evidence="7" type="ORF">Dia5BBH33_16240</name>
</gene>
<dbReference type="SUPFAM" id="SSF53756">
    <property type="entry name" value="UDP-Glycosyltransferase/glycogen phosphorylase"/>
    <property type="match status" value="1"/>
</dbReference>
<organism evidence="7 8">
    <name type="scientific">Dialister hominis</name>
    <dbReference type="NCBI Taxonomy" id="2582419"/>
    <lineage>
        <taxon>Bacteria</taxon>
        <taxon>Bacillati</taxon>
        <taxon>Bacillota</taxon>
        <taxon>Negativicutes</taxon>
        <taxon>Veillonellales</taxon>
        <taxon>Veillonellaceae</taxon>
        <taxon>Dialister</taxon>
    </lineage>
</organism>
<dbReference type="AlphaFoldDB" id="A0A8D5A583"/>
<dbReference type="RefSeq" id="WP_143332742.1">
    <property type="nucleotide sequence ID" value="NZ_AP019697.1"/>
</dbReference>
<evidence type="ECO:0000256" key="5">
    <source>
        <dbReference type="RuleBase" id="RU003513"/>
    </source>
</evidence>
<feature type="domain" description="UDP-N-acetylglucosamine 2-epimerase" evidence="6">
    <location>
        <begin position="23"/>
        <end position="364"/>
    </location>
</feature>
<evidence type="ECO:0000259" key="6">
    <source>
        <dbReference type="Pfam" id="PF02350"/>
    </source>
</evidence>
<comment type="similarity">
    <text evidence="2 5">Belongs to the UDP-N-acetylglucosamine 2-epimerase family.</text>
</comment>
<sequence>MLKVMTIFGTRPEAIKMAPLVRELLKHEEIDTKVCLTAQHREMLDQVVDLFGLPVDYDLDIMKSGQSLYDITARVLRGLEDVLKKEKPDYVLVHGDTTTTFTAALAAFYQQIRIGHVEAGLRTGNLLSPFPEEANRQLTGVLANVNFAPTETARQNLLRENKSDDSIFVTGNTVIDALLTTVKKDYHFEDPEIEAIEEHKRVILVTTHRRENLGDPMHHVYRALRRLVESVPDTEVVFPVHRNPLVREAVSEELEGVPGIHLVDPMEYEPFTNLMARAAIVLTDSGGIQEEAPSLGKPVLVLRDTTERPEAVEAGTVRLVGTDEEKVFQTAYKLLTDEKEYKAMAEAVNPYGDGKSAARIVDYLLWKERISGKKPMKFIANKESL</sequence>
<dbReference type="OrthoDB" id="9803238at2"/>
<dbReference type="InterPro" id="IPR029767">
    <property type="entry name" value="WecB-like"/>
</dbReference>
<keyword evidence="1 5" id="KW-0413">Isomerase</keyword>
<dbReference type="NCBIfam" id="TIGR00236">
    <property type="entry name" value="wecB"/>
    <property type="match status" value="1"/>
</dbReference>
<name>A0A8D5A583_9FIRM</name>
<dbReference type="CDD" id="cd03786">
    <property type="entry name" value="GTB_UDP-GlcNAc_2-Epimerase"/>
    <property type="match status" value="1"/>
</dbReference>